<gene>
    <name evidence="2" type="ORF">PHAVU_004G117600g</name>
</gene>
<accession>V7C2D6</accession>
<keyword evidence="1" id="KW-0732">Signal</keyword>
<dbReference type="eggNOG" id="ENOG502SF8G">
    <property type="taxonomic scope" value="Eukaryota"/>
</dbReference>
<feature type="chain" id="PRO_5004754923" evidence="1">
    <location>
        <begin position="28"/>
        <end position="86"/>
    </location>
</feature>
<name>V7C2D6_PHAVU</name>
<dbReference type="Gramene" id="ESW24289">
    <property type="protein sequence ID" value="ESW24289"/>
    <property type="gene ID" value="PHAVU_004G117600g"/>
</dbReference>
<dbReference type="Proteomes" id="UP000000226">
    <property type="component" value="Chromosome 4"/>
</dbReference>
<dbReference type="PANTHER" id="PTHR35472:SF6">
    <property type="entry name" value="CLAVATA3_ESR (CLE) GENE FAMILY MEMBER MTCLE10"/>
    <property type="match status" value="1"/>
</dbReference>
<evidence type="ECO:0000313" key="2">
    <source>
        <dbReference type="EMBL" id="ESW24289.1"/>
    </source>
</evidence>
<evidence type="ECO:0000256" key="1">
    <source>
        <dbReference type="SAM" id="SignalP"/>
    </source>
</evidence>
<dbReference type="EMBL" id="CM002291">
    <property type="protein sequence ID" value="ESW24289.1"/>
    <property type="molecule type" value="Genomic_DNA"/>
</dbReference>
<dbReference type="AlphaFoldDB" id="V7C2D6"/>
<reference evidence="3" key="1">
    <citation type="journal article" date="2014" name="Nat. Genet.">
        <title>A reference genome for common bean and genome-wide analysis of dual domestications.</title>
        <authorList>
            <person name="Schmutz J."/>
            <person name="McClean P.E."/>
            <person name="Mamidi S."/>
            <person name="Wu G.A."/>
            <person name="Cannon S.B."/>
            <person name="Grimwood J."/>
            <person name="Jenkins J."/>
            <person name="Shu S."/>
            <person name="Song Q."/>
            <person name="Chavarro C."/>
            <person name="Torres-Torres M."/>
            <person name="Geffroy V."/>
            <person name="Moghaddam S.M."/>
            <person name="Gao D."/>
            <person name="Abernathy B."/>
            <person name="Barry K."/>
            <person name="Blair M."/>
            <person name="Brick M.A."/>
            <person name="Chovatia M."/>
            <person name="Gepts P."/>
            <person name="Goodstein D.M."/>
            <person name="Gonzales M."/>
            <person name="Hellsten U."/>
            <person name="Hyten D.L."/>
            <person name="Jia G."/>
            <person name="Kelly J.D."/>
            <person name="Kudrna D."/>
            <person name="Lee R."/>
            <person name="Richard M.M."/>
            <person name="Miklas P.N."/>
            <person name="Osorno J.M."/>
            <person name="Rodrigues J."/>
            <person name="Thareau V."/>
            <person name="Urrea C.A."/>
            <person name="Wang M."/>
            <person name="Yu Y."/>
            <person name="Zhang M."/>
            <person name="Wing R.A."/>
            <person name="Cregan P.B."/>
            <person name="Rokhsar D.S."/>
            <person name="Jackson S.A."/>
        </authorList>
    </citation>
    <scope>NUCLEOTIDE SEQUENCE [LARGE SCALE GENOMIC DNA]</scope>
    <source>
        <strain evidence="3">cv. G19833</strain>
    </source>
</reference>
<evidence type="ECO:0000313" key="3">
    <source>
        <dbReference type="Proteomes" id="UP000000226"/>
    </source>
</evidence>
<dbReference type="OrthoDB" id="1427388at2759"/>
<organism evidence="2 3">
    <name type="scientific">Phaseolus vulgaris</name>
    <name type="common">Kidney bean</name>
    <name type="synonym">French bean</name>
    <dbReference type="NCBI Taxonomy" id="3885"/>
    <lineage>
        <taxon>Eukaryota</taxon>
        <taxon>Viridiplantae</taxon>
        <taxon>Streptophyta</taxon>
        <taxon>Embryophyta</taxon>
        <taxon>Tracheophyta</taxon>
        <taxon>Spermatophyta</taxon>
        <taxon>Magnoliopsida</taxon>
        <taxon>eudicotyledons</taxon>
        <taxon>Gunneridae</taxon>
        <taxon>Pentapetalae</taxon>
        <taxon>rosids</taxon>
        <taxon>fabids</taxon>
        <taxon>Fabales</taxon>
        <taxon>Fabaceae</taxon>
        <taxon>Papilionoideae</taxon>
        <taxon>50 kb inversion clade</taxon>
        <taxon>NPAAA clade</taxon>
        <taxon>indigoferoid/millettioid clade</taxon>
        <taxon>Phaseoleae</taxon>
        <taxon>Phaseolus</taxon>
    </lineage>
</organism>
<proteinExistence type="predicted"/>
<keyword evidence="3" id="KW-1185">Reference proteome</keyword>
<dbReference type="OMA" id="CRHISWE"/>
<protein>
    <submittedName>
        <fullName evidence="2">Uncharacterized protein</fullName>
    </submittedName>
</protein>
<dbReference type="PANTHER" id="PTHR35472">
    <property type="match status" value="1"/>
</dbReference>
<feature type="signal peptide" evidence="1">
    <location>
        <begin position="1"/>
        <end position="27"/>
    </location>
</feature>
<sequence>MGVHKSRFLTIMFLLLVLAILLHLSSCRHISWGFKEEMNLQRTRTRFPFSSFPHTFNSAEITENKVSGFHTVSHTATPGGPNPLHN</sequence>
<dbReference type="InterPro" id="IPR055317">
    <property type="entry name" value="CLE14-like"/>
</dbReference>